<protein>
    <submittedName>
        <fullName evidence="1">Uncharacterized protein</fullName>
    </submittedName>
</protein>
<evidence type="ECO:0000313" key="2">
    <source>
        <dbReference type="Proteomes" id="UP001166784"/>
    </source>
</evidence>
<dbReference type="EMBL" id="JAKWJU010000002">
    <property type="protein sequence ID" value="MCH6160543.1"/>
    <property type="molecule type" value="Genomic_DNA"/>
</dbReference>
<reference evidence="1" key="1">
    <citation type="submission" date="2022-03" db="EMBL/GenBank/DDBJ databases">
        <authorList>
            <person name="Santos J.D.N."/>
            <person name="Kallscheuer N."/>
            <person name="Jogler C."/>
            <person name="Lage O.M."/>
        </authorList>
    </citation>
    <scope>NUCLEOTIDE SEQUENCE</scope>
    <source>
        <strain evidence="1">M600PL45_2</strain>
    </source>
</reference>
<sequence length="110" mass="12173">MRGTRVDLSELEETVRKLGRLTTAMGESVTKSKYNTYLPDGALGSHRFVESTELTSAHRQMKAHIEEIIRVINDAIDDFGTKTKIVHGNYQNAEYEAKNGMNGARSGAGE</sequence>
<reference evidence="1" key="2">
    <citation type="journal article" date="2023" name="Int. J. Syst. Evol. Microbiol.">
        <title>Streptomyces marispadix sp. nov., isolated from marine beach sediment of the Northern Coast of Portugal.</title>
        <authorList>
            <person name="dos Santos J.D.N."/>
            <person name="Vitorino I.R."/>
            <person name="Kallscheuer N."/>
            <person name="Srivastava A."/>
            <person name="Krautwurst S."/>
            <person name="Marz M."/>
            <person name="Jogler C."/>
            <person name="Lobo Da Cunha A."/>
            <person name="Catita J."/>
            <person name="Goncalves H."/>
            <person name="Gonzalez I."/>
            <person name="Reyes F."/>
            <person name="Lage O.M."/>
        </authorList>
    </citation>
    <scope>NUCLEOTIDE SEQUENCE</scope>
    <source>
        <strain evidence="1">M600PL45_2</strain>
    </source>
</reference>
<accession>A0ABS9SWH6</accession>
<name>A0ABS9SWH6_9ACTN</name>
<dbReference type="RefSeq" id="WP_241058598.1">
    <property type="nucleotide sequence ID" value="NZ_JAKWJU010000002.1"/>
</dbReference>
<keyword evidence="2" id="KW-1185">Reference proteome</keyword>
<evidence type="ECO:0000313" key="1">
    <source>
        <dbReference type="EMBL" id="MCH6160543.1"/>
    </source>
</evidence>
<comment type="caution">
    <text evidence="1">The sequence shown here is derived from an EMBL/GenBank/DDBJ whole genome shotgun (WGS) entry which is preliminary data.</text>
</comment>
<dbReference type="Proteomes" id="UP001166784">
    <property type="component" value="Unassembled WGS sequence"/>
</dbReference>
<gene>
    <name evidence="1" type="ORF">MMA15_09000</name>
</gene>
<organism evidence="1 2">
    <name type="scientific">Streptomyces marispadix</name>
    <dbReference type="NCBI Taxonomy" id="2922868"/>
    <lineage>
        <taxon>Bacteria</taxon>
        <taxon>Bacillati</taxon>
        <taxon>Actinomycetota</taxon>
        <taxon>Actinomycetes</taxon>
        <taxon>Kitasatosporales</taxon>
        <taxon>Streptomycetaceae</taxon>
        <taxon>Streptomyces</taxon>
    </lineage>
</organism>
<proteinExistence type="predicted"/>